<feature type="transmembrane region" description="Helical" evidence="7">
    <location>
        <begin position="53"/>
        <end position="72"/>
    </location>
</feature>
<keyword evidence="6 7" id="KW-0472">Membrane</keyword>
<sequence>MISYWSGILAVSMLIYVLLDGFDLGVGMLFGTTRDAQRQRDMLSSVAPLWDGNETWLIVAGVVLWGAFPLAYSLLVPAFYIPVIVMLAGLIFRGVAFEFRGRAERSRGIWDVGFVLGSLVASFMQGAMVGALVEGLPIVNGRFTGNDMTWCSTFSLLSGLALCVGYALLGAGWVVKKCEGDARDAAFRVIPPLLVAVLALLIALFVHALHTNLAVMHRWIERPSLFAVPLIALGSILCVWKGVRQRRDALPFAAIVLLFICAFAMLAISFWPYMIPFSLTIADAAAPHASLAFMFWGAGIVVYPLMLIYTVCSYAVFNGKVNVMSNHY</sequence>
<evidence type="ECO:0000256" key="3">
    <source>
        <dbReference type="ARBA" id="ARBA00022475"/>
    </source>
</evidence>
<feature type="transmembrane region" description="Helical" evidence="7">
    <location>
        <begin position="252"/>
        <end position="273"/>
    </location>
</feature>
<dbReference type="PANTHER" id="PTHR43141:SF4">
    <property type="entry name" value="CYTOCHROME BD2 SUBUNIT II"/>
    <property type="match status" value="1"/>
</dbReference>
<accession>A0A158JY21</accession>
<dbReference type="GO" id="GO:0005886">
    <property type="term" value="C:plasma membrane"/>
    <property type="evidence" value="ECO:0007669"/>
    <property type="project" value="UniProtKB-SubCell"/>
</dbReference>
<feature type="transmembrane region" description="Helical" evidence="7">
    <location>
        <begin position="187"/>
        <end position="210"/>
    </location>
</feature>
<dbReference type="GO" id="GO:0070069">
    <property type="term" value="C:cytochrome complex"/>
    <property type="evidence" value="ECO:0007669"/>
    <property type="project" value="TreeGrafter"/>
</dbReference>
<comment type="similarity">
    <text evidence="2">Belongs to the cytochrome ubiquinol oxidase subunit 2 family.</text>
</comment>
<evidence type="ECO:0000256" key="4">
    <source>
        <dbReference type="ARBA" id="ARBA00022692"/>
    </source>
</evidence>
<evidence type="ECO:0000256" key="7">
    <source>
        <dbReference type="SAM" id="Phobius"/>
    </source>
</evidence>
<dbReference type="PANTHER" id="PTHR43141">
    <property type="entry name" value="CYTOCHROME BD2 SUBUNIT II"/>
    <property type="match status" value="1"/>
</dbReference>
<evidence type="ECO:0000256" key="6">
    <source>
        <dbReference type="ARBA" id="ARBA00023136"/>
    </source>
</evidence>
<feature type="transmembrane region" description="Helical" evidence="7">
    <location>
        <begin position="222"/>
        <end position="240"/>
    </location>
</feature>
<keyword evidence="5 7" id="KW-1133">Transmembrane helix</keyword>
<dbReference type="OrthoDB" id="9776710at2"/>
<feature type="transmembrane region" description="Helical" evidence="7">
    <location>
        <begin position="78"/>
        <end position="96"/>
    </location>
</feature>
<dbReference type="InterPro" id="IPR003317">
    <property type="entry name" value="Cyt-d_oxidase_su2"/>
</dbReference>
<dbReference type="GO" id="GO:0009055">
    <property type="term" value="F:electron transfer activity"/>
    <property type="evidence" value="ECO:0007669"/>
    <property type="project" value="TreeGrafter"/>
</dbReference>
<evidence type="ECO:0000313" key="9">
    <source>
        <dbReference type="Proteomes" id="UP000054683"/>
    </source>
</evidence>
<feature type="transmembrane region" description="Helical" evidence="7">
    <location>
        <begin position="6"/>
        <end position="32"/>
    </location>
</feature>
<dbReference type="NCBIfam" id="TIGR00203">
    <property type="entry name" value="cydB"/>
    <property type="match status" value="1"/>
</dbReference>
<comment type="subcellular location">
    <subcellularLocation>
        <location evidence="1">Cell membrane</location>
        <topology evidence="1">Multi-pass membrane protein</topology>
    </subcellularLocation>
</comment>
<feature type="transmembrane region" description="Helical" evidence="7">
    <location>
        <begin position="293"/>
        <end position="317"/>
    </location>
</feature>
<feature type="transmembrane region" description="Helical" evidence="7">
    <location>
        <begin position="153"/>
        <end position="175"/>
    </location>
</feature>
<dbReference type="Pfam" id="PF02322">
    <property type="entry name" value="Cyt_bd_oxida_II"/>
    <property type="match status" value="1"/>
</dbReference>
<dbReference type="EMBL" id="FCOK02000141">
    <property type="protein sequence ID" value="SAL73772.1"/>
    <property type="molecule type" value="Genomic_DNA"/>
</dbReference>
<dbReference type="AlphaFoldDB" id="A0A158JY21"/>
<evidence type="ECO:0000313" key="8">
    <source>
        <dbReference type="EMBL" id="SAL73772.1"/>
    </source>
</evidence>
<evidence type="ECO:0000256" key="5">
    <source>
        <dbReference type="ARBA" id="ARBA00022989"/>
    </source>
</evidence>
<feature type="transmembrane region" description="Helical" evidence="7">
    <location>
        <begin position="108"/>
        <end position="133"/>
    </location>
</feature>
<protein>
    <submittedName>
        <fullName evidence="8">Cytochrome d ubiquinol oxidase, subunit II</fullName>
    </submittedName>
</protein>
<keyword evidence="4 7" id="KW-0812">Transmembrane</keyword>
<reference evidence="8 9" key="1">
    <citation type="submission" date="2016-01" db="EMBL/GenBank/DDBJ databases">
        <authorList>
            <person name="Oliw E.H."/>
        </authorList>
    </citation>
    <scope>NUCLEOTIDE SEQUENCE [LARGE SCALE GENOMIC DNA]</scope>
    <source>
        <strain evidence="8">LMG 27134</strain>
    </source>
</reference>
<name>A0A158JY21_9BURK</name>
<dbReference type="RefSeq" id="WP_062093058.1">
    <property type="nucleotide sequence ID" value="NZ_FCOK02000141.1"/>
</dbReference>
<evidence type="ECO:0000256" key="2">
    <source>
        <dbReference type="ARBA" id="ARBA00007543"/>
    </source>
</evidence>
<organism evidence="8 9">
    <name type="scientific">Caballeronia udeis</name>
    <dbReference type="NCBI Taxonomy" id="1232866"/>
    <lineage>
        <taxon>Bacteria</taxon>
        <taxon>Pseudomonadati</taxon>
        <taxon>Pseudomonadota</taxon>
        <taxon>Betaproteobacteria</taxon>
        <taxon>Burkholderiales</taxon>
        <taxon>Burkholderiaceae</taxon>
        <taxon>Caballeronia</taxon>
    </lineage>
</organism>
<keyword evidence="3" id="KW-1003">Cell membrane</keyword>
<evidence type="ECO:0000256" key="1">
    <source>
        <dbReference type="ARBA" id="ARBA00004651"/>
    </source>
</evidence>
<dbReference type="Proteomes" id="UP000054683">
    <property type="component" value="Unassembled WGS sequence"/>
</dbReference>
<proteinExistence type="inferred from homology"/>
<dbReference type="GO" id="GO:0019646">
    <property type="term" value="P:aerobic electron transport chain"/>
    <property type="evidence" value="ECO:0007669"/>
    <property type="project" value="TreeGrafter"/>
</dbReference>
<dbReference type="GO" id="GO:0016682">
    <property type="term" value="F:oxidoreductase activity, acting on diphenols and related substances as donors, oxygen as acceptor"/>
    <property type="evidence" value="ECO:0007669"/>
    <property type="project" value="TreeGrafter"/>
</dbReference>
<gene>
    <name evidence="8" type="ORF">AWB69_09072</name>
</gene>